<dbReference type="EMBL" id="WJJP01000632">
    <property type="protein sequence ID" value="MBD3326757.1"/>
    <property type="molecule type" value="Genomic_DNA"/>
</dbReference>
<dbReference type="InterPro" id="IPR036866">
    <property type="entry name" value="RibonucZ/Hydroxyglut_hydro"/>
</dbReference>
<dbReference type="PANTHER" id="PTHR42951">
    <property type="entry name" value="METALLO-BETA-LACTAMASE DOMAIN-CONTAINING"/>
    <property type="match status" value="1"/>
</dbReference>
<accession>A0A9D5Q7X5</accession>
<dbReference type="PANTHER" id="PTHR42951:SF22">
    <property type="entry name" value="METALLO BETA-LACTAMASE SUPERFAMILY LIPOPROTEIN"/>
    <property type="match status" value="1"/>
</dbReference>
<gene>
    <name evidence="2" type="ORF">GF339_19390</name>
</gene>
<dbReference type="InterPro" id="IPR050855">
    <property type="entry name" value="NDM-1-like"/>
</dbReference>
<reference evidence="2" key="1">
    <citation type="submission" date="2019-11" db="EMBL/GenBank/DDBJ databases">
        <title>Microbial mats filling the niche in hypersaline microbial mats.</title>
        <authorList>
            <person name="Wong H.L."/>
            <person name="Macleod F.I."/>
            <person name="White R.A. III"/>
            <person name="Burns B.P."/>
        </authorList>
    </citation>
    <scope>NUCLEOTIDE SEQUENCE</scope>
    <source>
        <strain evidence="2">Rbin_158</strain>
    </source>
</reference>
<evidence type="ECO:0000313" key="3">
    <source>
        <dbReference type="Proteomes" id="UP000649604"/>
    </source>
</evidence>
<dbReference type="Proteomes" id="UP000649604">
    <property type="component" value="Unassembled WGS sequence"/>
</dbReference>
<sequence length="323" mass="36256">MTELRQYTDLPHGITTIDTGFVRPGFDASYLLVEDGQAAFIEVGTAHSIPRLLQVLEQKQISREQVQYVIVTHVHLDHAGGAGLLLTHLPNARLVVHPRGARHLVSPERLIAGSQAVYGDAMMQKLFGTIIPVPRERVIEAEDAYRLDLQGRELLFLDTPGHARHHFCVVDEQSQGIFPGDTFGLSYREFDTDRGGMMIPSSSPVHFDPENLHASIDRLLTYQPHRMYLTHYGCVTEIPRLAKDLHDSIDQLVALAKQVTTQGTERRHELTEGMKALWVARARAHGCELATETIIELLLPDITLNVQGLEVWLDKRQPSHKQA</sequence>
<evidence type="ECO:0000313" key="2">
    <source>
        <dbReference type="EMBL" id="MBD3326757.1"/>
    </source>
</evidence>
<dbReference type="SMART" id="SM00849">
    <property type="entry name" value="Lactamase_B"/>
    <property type="match status" value="1"/>
</dbReference>
<comment type="caution">
    <text evidence="2">The sequence shown here is derived from an EMBL/GenBank/DDBJ whole genome shotgun (WGS) entry which is preliminary data.</text>
</comment>
<dbReference type="SUPFAM" id="SSF56281">
    <property type="entry name" value="Metallo-hydrolase/oxidoreductase"/>
    <property type="match status" value="1"/>
</dbReference>
<organism evidence="2 3">
    <name type="scientific">candidate division KSB3 bacterium</name>
    <dbReference type="NCBI Taxonomy" id="2044937"/>
    <lineage>
        <taxon>Bacteria</taxon>
        <taxon>candidate division KSB3</taxon>
    </lineage>
</organism>
<dbReference type="Pfam" id="PF00753">
    <property type="entry name" value="Lactamase_B"/>
    <property type="match status" value="1"/>
</dbReference>
<dbReference type="InterPro" id="IPR037482">
    <property type="entry name" value="ST1585_MBL-fold"/>
</dbReference>
<dbReference type="AlphaFoldDB" id="A0A9D5Q7X5"/>
<proteinExistence type="predicted"/>
<name>A0A9D5Q7X5_9BACT</name>
<feature type="domain" description="Metallo-beta-lactamase" evidence="1">
    <location>
        <begin position="26"/>
        <end position="231"/>
    </location>
</feature>
<protein>
    <submittedName>
        <fullName evidence="2">MBL fold metallo-hydrolase</fullName>
    </submittedName>
</protein>
<dbReference type="InterPro" id="IPR001279">
    <property type="entry name" value="Metallo-B-lactamas"/>
</dbReference>
<evidence type="ECO:0000259" key="1">
    <source>
        <dbReference type="SMART" id="SM00849"/>
    </source>
</evidence>
<dbReference type="CDD" id="cd07726">
    <property type="entry name" value="ST1585-like_MBL-fold"/>
    <property type="match status" value="1"/>
</dbReference>
<dbReference type="Gene3D" id="3.60.15.10">
    <property type="entry name" value="Ribonuclease Z/Hydroxyacylglutathione hydrolase-like"/>
    <property type="match status" value="1"/>
</dbReference>